<keyword evidence="2" id="KW-1185">Reference proteome</keyword>
<proteinExistence type="predicted"/>
<reference evidence="1" key="1">
    <citation type="journal article" date="2023" name="G3 (Bethesda)">
        <title>A reference genome for the long-term kleptoplast-retaining sea slug Elysia crispata morphotype clarki.</title>
        <authorList>
            <person name="Eastman K.E."/>
            <person name="Pendleton A.L."/>
            <person name="Shaikh M.A."/>
            <person name="Suttiyut T."/>
            <person name="Ogas R."/>
            <person name="Tomko P."/>
            <person name="Gavelis G."/>
            <person name="Widhalm J.R."/>
            <person name="Wisecaver J.H."/>
        </authorList>
    </citation>
    <scope>NUCLEOTIDE SEQUENCE</scope>
    <source>
        <strain evidence="1">ECLA1</strain>
    </source>
</reference>
<evidence type="ECO:0000313" key="1">
    <source>
        <dbReference type="EMBL" id="KAK3799016.1"/>
    </source>
</evidence>
<dbReference type="AlphaFoldDB" id="A0AAE1B524"/>
<evidence type="ECO:0000313" key="2">
    <source>
        <dbReference type="Proteomes" id="UP001283361"/>
    </source>
</evidence>
<name>A0AAE1B524_9GAST</name>
<organism evidence="1 2">
    <name type="scientific">Elysia crispata</name>
    <name type="common">lettuce slug</name>
    <dbReference type="NCBI Taxonomy" id="231223"/>
    <lineage>
        <taxon>Eukaryota</taxon>
        <taxon>Metazoa</taxon>
        <taxon>Spiralia</taxon>
        <taxon>Lophotrochozoa</taxon>
        <taxon>Mollusca</taxon>
        <taxon>Gastropoda</taxon>
        <taxon>Heterobranchia</taxon>
        <taxon>Euthyneura</taxon>
        <taxon>Panpulmonata</taxon>
        <taxon>Sacoglossa</taxon>
        <taxon>Placobranchoidea</taxon>
        <taxon>Plakobranchidae</taxon>
        <taxon>Elysia</taxon>
    </lineage>
</organism>
<comment type="caution">
    <text evidence="1">The sequence shown here is derived from an EMBL/GenBank/DDBJ whole genome shotgun (WGS) entry which is preliminary data.</text>
</comment>
<dbReference type="Proteomes" id="UP001283361">
    <property type="component" value="Unassembled WGS sequence"/>
</dbReference>
<accession>A0AAE1B524</accession>
<gene>
    <name evidence="1" type="ORF">RRG08_048087</name>
</gene>
<dbReference type="EMBL" id="JAWDGP010000598">
    <property type="protein sequence ID" value="KAK3799016.1"/>
    <property type="molecule type" value="Genomic_DNA"/>
</dbReference>
<protein>
    <submittedName>
        <fullName evidence="1">Uncharacterized protein</fullName>
    </submittedName>
</protein>
<sequence>MSARAVRLLAQFGNSRPGKLFLLHSSPQLCLLDFVYGFQFLVKGCERQSSEKKAGSWQSSHGMEKDQEFSIIMAGLSAHMVSLSTWR</sequence>